<dbReference type="AlphaFoldDB" id="A0A427AEU1"/>
<evidence type="ECO:0000256" key="3">
    <source>
        <dbReference type="ARBA" id="ARBA00022989"/>
    </source>
</evidence>
<keyword evidence="2" id="KW-0812">Transmembrane</keyword>
<gene>
    <name evidence="5" type="ORF">B296_00032002</name>
</gene>
<proteinExistence type="predicted"/>
<evidence type="ECO:0008006" key="7">
    <source>
        <dbReference type="Google" id="ProtNLM"/>
    </source>
</evidence>
<keyword evidence="4" id="KW-0472">Membrane</keyword>
<dbReference type="Proteomes" id="UP000287651">
    <property type="component" value="Unassembled WGS sequence"/>
</dbReference>
<dbReference type="EMBL" id="AMZH03002693">
    <property type="protein sequence ID" value="RRT74720.1"/>
    <property type="molecule type" value="Genomic_DNA"/>
</dbReference>
<dbReference type="InterPro" id="IPR016763">
    <property type="entry name" value="VAP"/>
</dbReference>
<evidence type="ECO:0000313" key="5">
    <source>
        <dbReference type="EMBL" id="RRT74720.1"/>
    </source>
</evidence>
<dbReference type="GO" id="GO:0061817">
    <property type="term" value="P:endoplasmic reticulum-plasma membrane tethering"/>
    <property type="evidence" value="ECO:0007669"/>
    <property type="project" value="TreeGrafter"/>
</dbReference>
<comment type="caution">
    <text evidence="5">The sequence shown here is derived from an EMBL/GenBank/DDBJ whole genome shotgun (WGS) entry which is preliminary data.</text>
</comment>
<sequence>MGSRELLLDIDPPELKFHCKPVPPLPFLAYFAGSFCVVATRLGKDCIFYPEKAIVCSVTMQEQREAPPDMQCKDNFLVQGVVLGEVITANDITQEMVLAVSNNLITNFCNCVCVCTCHVLLTVIWMQATRAYAEDIQQEKSSEVSSFVPFVEF</sequence>
<dbReference type="GO" id="GO:0005789">
    <property type="term" value="C:endoplasmic reticulum membrane"/>
    <property type="evidence" value="ECO:0007669"/>
    <property type="project" value="InterPro"/>
</dbReference>
<protein>
    <recommendedName>
        <fullName evidence="7">MSP domain-containing protein</fullName>
    </recommendedName>
</protein>
<evidence type="ECO:0000256" key="1">
    <source>
        <dbReference type="ARBA" id="ARBA00004211"/>
    </source>
</evidence>
<accession>A0A427AEU1</accession>
<dbReference type="PANTHER" id="PTHR10809:SF6">
    <property type="entry name" value="AT11025P-RELATED"/>
    <property type="match status" value="1"/>
</dbReference>
<organism evidence="5 6">
    <name type="scientific">Ensete ventricosum</name>
    <name type="common">Abyssinian banana</name>
    <name type="synonym">Musa ensete</name>
    <dbReference type="NCBI Taxonomy" id="4639"/>
    <lineage>
        <taxon>Eukaryota</taxon>
        <taxon>Viridiplantae</taxon>
        <taxon>Streptophyta</taxon>
        <taxon>Embryophyta</taxon>
        <taxon>Tracheophyta</taxon>
        <taxon>Spermatophyta</taxon>
        <taxon>Magnoliopsida</taxon>
        <taxon>Liliopsida</taxon>
        <taxon>Zingiberales</taxon>
        <taxon>Musaceae</taxon>
        <taxon>Ensete</taxon>
    </lineage>
</organism>
<dbReference type="GO" id="GO:0005886">
    <property type="term" value="C:plasma membrane"/>
    <property type="evidence" value="ECO:0007669"/>
    <property type="project" value="TreeGrafter"/>
</dbReference>
<evidence type="ECO:0000256" key="4">
    <source>
        <dbReference type="ARBA" id="ARBA00023136"/>
    </source>
</evidence>
<name>A0A427AEU1_ENSVE</name>
<dbReference type="Gene3D" id="2.60.40.10">
    <property type="entry name" value="Immunoglobulins"/>
    <property type="match status" value="1"/>
</dbReference>
<dbReference type="GO" id="GO:0090158">
    <property type="term" value="P:endoplasmic reticulum membrane organization"/>
    <property type="evidence" value="ECO:0007669"/>
    <property type="project" value="TreeGrafter"/>
</dbReference>
<dbReference type="InterPro" id="IPR013783">
    <property type="entry name" value="Ig-like_fold"/>
</dbReference>
<keyword evidence="3" id="KW-1133">Transmembrane helix</keyword>
<dbReference type="PANTHER" id="PTHR10809">
    <property type="entry name" value="VESICLE-ASSOCIATED MEMBRANE PROTEIN-ASSOCIATED PROTEIN"/>
    <property type="match status" value="1"/>
</dbReference>
<evidence type="ECO:0000313" key="6">
    <source>
        <dbReference type="Proteomes" id="UP000287651"/>
    </source>
</evidence>
<evidence type="ECO:0000256" key="2">
    <source>
        <dbReference type="ARBA" id="ARBA00022692"/>
    </source>
</evidence>
<comment type="subcellular location">
    <subcellularLocation>
        <location evidence="1">Membrane</location>
        <topology evidence="1">Single-pass type IV membrane protein</topology>
    </subcellularLocation>
</comment>
<reference evidence="5 6" key="1">
    <citation type="journal article" date="2014" name="Agronomy (Basel)">
        <title>A Draft Genome Sequence for Ensete ventricosum, the Drought-Tolerant Tree Against Hunger.</title>
        <authorList>
            <person name="Harrison J."/>
            <person name="Moore K.A."/>
            <person name="Paszkiewicz K."/>
            <person name="Jones T."/>
            <person name="Grant M."/>
            <person name="Ambacheew D."/>
            <person name="Muzemil S."/>
            <person name="Studholme D.J."/>
        </authorList>
    </citation>
    <scope>NUCLEOTIDE SEQUENCE [LARGE SCALE GENOMIC DNA]</scope>
</reference>